<reference evidence="17" key="1">
    <citation type="submission" date="2021-03" db="EMBL/GenBank/DDBJ databases">
        <title>novel species isolated from a fishpond in China.</title>
        <authorList>
            <person name="Lu H."/>
            <person name="Cai Z."/>
        </authorList>
    </citation>
    <scope>NUCLEOTIDE SEQUENCE</scope>
    <source>
        <strain evidence="17">JCM 30855</strain>
    </source>
</reference>
<evidence type="ECO:0000256" key="9">
    <source>
        <dbReference type="ARBA" id="ARBA00022679"/>
    </source>
</evidence>
<evidence type="ECO:0000313" key="17">
    <source>
        <dbReference type="EMBL" id="MBN7823607.1"/>
    </source>
</evidence>
<dbReference type="PIRSF" id="PIRSF500064">
    <property type="entry name" value="GPAT"/>
    <property type="match status" value="1"/>
</dbReference>
<comment type="caution">
    <text evidence="17">The sequence shown here is derived from an EMBL/GenBank/DDBJ whole genome shotgun (WGS) entry which is preliminary data.</text>
</comment>
<dbReference type="InterPro" id="IPR002123">
    <property type="entry name" value="Plipid/glycerol_acylTrfase"/>
</dbReference>
<dbReference type="NCBIfam" id="NF003441">
    <property type="entry name" value="PRK04974.1"/>
    <property type="match status" value="1"/>
</dbReference>
<dbReference type="InterPro" id="IPR028354">
    <property type="entry name" value="GPAT_PlsB"/>
</dbReference>
<evidence type="ECO:0000256" key="7">
    <source>
        <dbReference type="ARBA" id="ARBA00022475"/>
    </source>
</evidence>
<dbReference type="HAMAP" id="MF_00393">
    <property type="entry name" value="Glyc3P_acyltrans"/>
    <property type="match status" value="1"/>
</dbReference>
<accession>A0A939IPJ4</accession>
<keyword evidence="11 15" id="KW-0594">Phospholipid biosynthesis</keyword>
<evidence type="ECO:0000256" key="15">
    <source>
        <dbReference type="HAMAP-Rule" id="MF_00393"/>
    </source>
</evidence>
<feature type="domain" description="Phospholipid/glycerol acyltransferase" evidence="16">
    <location>
        <begin position="303"/>
        <end position="430"/>
    </location>
</feature>
<dbReference type="Proteomes" id="UP000664654">
    <property type="component" value="Unassembled WGS sequence"/>
</dbReference>
<evidence type="ECO:0000256" key="3">
    <source>
        <dbReference type="ARBA" id="ARBA00005189"/>
    </source>
</evidence>
<dbReference type="InterPro" id="IPR041728">
    <property type="entry name" value="GPAT/DHAPAT_LPLAT"/>
</dbReference>
<gene>
    <name evidence="15 17" type="primary">plsB</name>
    <name evidence="17" type="ORF">J0A66_00085</name>
</gene>
<evidence type="ECO:0000256" key="5">
    <source>
        <dbReference type="ARBA" id="ARBA00013113"/>
    </source>
</evidence>
<sequence>MHWLHSLLLTLIKYPTRLLVKTKPIPMDIHQELGLDREKPVIYLLHTHSATDLIALQQAAGQLGLPDPMRDIHLAGHTYPANLSLEQPQGLFSRKVRSTAVADNFIEILRIQRENPEMDLQMLPVSVFWGRAPEKSKPGWSDLLADRASPSWLRKLFIVLFLGRDNFVYFSRAVSSQRMVQERGSDEIIAHKLIRVARTHFYRRQQAMTGPQAIDRQQLQNAILGAKAVKLAITEEQKDRKLSQEQARRRAQEYLEEIAADYREGVIRFADRLLTRVWNKIYNGIEVKNAARIRELAQNGHEIIYVPCHRSHMDYLLLTYVIYHEGLATPHIAAGINLNFWPVGGIFRRGGAFFLRRSFAGNKLYTAVFKEYLELLFNRGYPVKYYPEGGRSRTGRLLPPKTGMLAMTLQAMLKGVRRPVSLVPVYLGYENVMELGSYMSELKGSSKKKESFWQLFSALKKLKNYGHGYLNFGEPIHLNHYLDRQVPEWRKDIQQEAERKPSWLTPTVNHLANQVMCRINQSAAVNGMALASLCLLAAQNHALEEKELASSLSHLLDLLKREPFSPGISAPEQDSESLLKHVLSLGKLRINEDTFGRIVSLDEYSAITQTYYRNNILHLFALPGLIATIVQAGQGIEKAKLLDGIGAIYPLLKRELFIYMDSEEALAHTERLLHAMKDLGLLQQQGRKIVPAQRTDPAYLTLTLLAQTVQQTLQRYAIVLTVLEKEQSIARASLEKQSRALAEHLSAINGVQAPEFYDKNVFASFINALKDNDLVGASEEGGLMHTVQSAALKELIVSLVNADVAQKLYQLHHSEAQIDDKAEGQ</sequence>
<evidence type="ECO:0000256" key="4">
    <source>
        <dbReference type="ARBA" id="ARBA00007937"/>
    </source>
</evidence>
<feature type="short sequence motif" description="HXXXXD motif" evidence="15">
    <location>
        <begin position="308"/>
        <end position="313"/>
    </location>
</feature>
<dbReference type="AlphaFoldDB" id="A0A939IPJ4"/>
<keyword evidence="9 15" id="KW-0808">Transferase</keyword>
<dbReference type="InterPro" id="IPR045520">
    <property type="entry name" value="GPAT/DHAPAT_C"/>
</dbReference>
<keyword evidence="18" id="KW-1185">Reference proteome</keyword>
<dbReference type="NCBIfam" id="TIGR03703">
    <property type="entry name" value="plsB"/>
    <property type="match status" value="1"/>
</dbReference>
<dbReference type="EMBL" id="JAFKCV010000001">
    <property type="protein sequence ID" value="MBN7823607.1"/>
    <property type="molecule type" value="Genomic_DNA"/>
</dbReference>
<dbReference type="Pfam" id="PF19277">
    <property type="entry name" value="GPAT_C"/>
    <property type="match status" value="1"/>
</dbReference>
<comment type="pathway">
    <text evidence="3">Lipid metabolism.</text>
</comment>
<keyword evidence="15" id="KW-0443">Lipid metabolism</keyword>
<keyword evidence="8 15" id="KW-0444">Lipid biosynthesis</keyword>
<keyword evidence="7 15" id="KW-1003">Cell membrane</keyword>
<dbReference type="SMART" id="SM00563">
    <property type="entry name" value="PlsC"/>
    <property type="match status" value="1"/>
</dbReference>
<keyword evidence="13 15" id="KW-0012">Acyltransferase</keyword>
<evidence type="ECO:0000256" key="1">
    <source>
        <dbReference type="ARBA" id="ARBA00004413"/>
    </source>
</evidence>
<protein>
    <recommendedName>
        <fullName evidence="6 15">Glycerol-3-phosphate acyltransferase</fullName>
        <shortName evidence="15">GPAT</shortName>
        <ecNumber evidence="5 15">2.3.1.15</ecNumber>
    </recommendedName>
</protein>
<evidence type="ECO:0000259" key="16">
    <source>
        <dbReference type="SMART" id="SM00563"/>
    </source>
</evidence>
<keyword evidence="12 15" id="KW-1208">Phospholipid metabolism</keyword>
<dbReference type="GO" id="GO:0004366">
    <property type="term" value="F:glycerol-3-phosphate O-acyltransferase activity"/>
    <property type="evidence" value="ECO:0007669"/>
    <property type="project" value="UniProtKB-UniRule"/>
</dbReference>
<dbReference type="InterPro" id="IPR022284">
    <property type="entry name" value="GPAT/DHAPAT"/>
</dbReference>
<evidence type="ECO:0000256" key="10">
    <source>
        <dbReference type="ARBA" id="ARBA00023136"/>
    </source>
</evidence>
<evidence type="ECO:0000256" key="12">
    <source>
        <dbReference type="ARBA" id="ARBA00023264"/>
    </source>
</evidence>
<comment type="domain">
    <text evidence="15">The HXXXXD motif is essential for acyltransferase activity and may constitute the binding site for the phosphate moiety of the glycerol-3-phosphate.</text>
</comment>
<organism evidence="17 18">
    <name type="scientific">Bowmanella dokdonensis</name>
    <dbReference type="NCBI Taxonomy" id="751969"/>
    <lineage>
        <taxon>Bacteria</taxon>
        <taxon>Pseudomonadati</taxon>
        <taxon>Pseudomonadota</taxon>
        <taxon>Gammaproteobacteria</taxon>
        <taxon>Alteromonadales</taxon>
        <taxon>Alteromonadaceae</taxon>
        <taxon>Bowmanella</taxon>
    </lineage>
</organism>
<evidence type="ECO:0000256" key="13">
    <source>
        <dbReference type="ARBA" id="ARBA00023315"/>
    </source>
</evidence>
<name>A0A939IPJ4_9ALTE</name>
<dbReference type="Pfam" id="PF01553">
    <property type="entry name" value="Acyltransferase"/>
    <property type="match status" value="1"/>
</dbReference>
<comment type="subcellular location">
    <subcellularLocation>
        <location evidence="1 15">Cell membrane</location>
        <topology evidence="1 15">Peripheral membrane protein</topology>
        <orientation evidence="1 15">Cytoplasmic side</orientation>
    </subcellularLocation>
</comment>
<dbReference type="EC" id="2.3.1.15" evidence="5 15"/>
<proteinExistence type="inferred from homology"/>
<dbReference type="GO" id="GO:0006631">
    <property type="term" value="P:fatty acid metabolic process"/>
    <property type="evidence" value="ECO:0007669"/>
    <property type="project" value="TreeGrafter"/>
</dbReference>
<dbReference type="GO" id="GO:0016024">
    <property type="term" value="P:CDP-diacylglycerol biosynthetic process"/>
    <property type="evidence" value="ECO:0007669"/>
    <property type="project" value="UniProtKB-UniRule"/>
</dbReference>
<evidence type="ECO:0000256" key="8">
    <source>
        <dbReference type="ARBA" id="ARBA00022516"/>
    </source>
</evidence>
<evidence type="ECO:0000256" key="11">
    <source>
        <dbReference type="ARBA" id="ARBA00023209"/>
    </source>
</evidence>
<evidence type="ECO:0000256" key="14">
    <source>
        <dbReference type="ARBA" id="ARBA00048427"/>
    </source>
</evidence>
<dbReference type="RefSeq" id="WP_206571733.1">
    <property type="nucleotide sequence ID" value="NZ_JAFKCV010000001.1"/>
</dbReference>
<dbReference type="CDD" id="cd07993">
    <property type="entry name" value="LPLAT_DHAPAT-like"/>
    <property type="match status" value="1"/>
</dbReference>
<dbReference type="GO" id="GO:0005886">
    <property type="term" value="C:plasma membrane"/>
    <property type="evidence" value="ECO:0007669"/>
    <property type="project" value="UniProtKB-SubCell"/>
</dbReference>
<comment type="similarity">
    <text evidence="4 15">Belongs to the GPAT/DAPAT family.</text>
</comment>
<dbReference type="PIRSF" id="PIRSF000437">
    <property type="entry name" value="GPAT_DHAPAT"/>
    <property type="match status" value="1"/>
</dbReference>
<dbReference type="PANTHER" id="PTHR12563:SF17">
    <property type="entry name" value="DIHYDROXYACETONE PHOSPHATE ACYLTRANSFERASE"/>
    <property type="match status" value="1"/>
</dbReference>
<evidence type="ECO:0000313" key="18">
    <source>
        <dbReference type="Proteomes" id="UP000664654"/>
    </source>
</evidence>
<keyword evidence="10 15" id="KW-0472">Membrane</keyword>
<evidence type="ECO:0000256" key="6">
    <source>
        <dbReference type="ARBA" id="ARBA00013432"/>
    </source>
</evidence>
<dbReference type="PANTHER" id="PTHR12563">
    <property type="entry name" value="GLYCEROL-3-PHOSPHATE ACYLTRANSFERASE"/>
    <property type="match status" value="1"/>
</dbReference>
<comment type="pathway">
    <text evidence="2 15">Phospholipid metabolism; CDP-diacylglycerol biosynthesis; CDP-diacylglycerol from sn-glycerol 3-phosphate: step 1/3.</text>
</comment>
<evidence type="ECO:0000256" key="2">
    <source>
        <dbReference type="ARBA" id="ARBA00004765"/>
    </source>
</evidence>
<comment type="catalytic activity">
    <reaction evidence="14 15">
        <text>sn-glycerol 3-phosphate + an acyl-CoA = a 1-acyl-sn-glycero-3-phosphate + CoA</text>
        <dbReference type="Rhea" id="RHEA:15325"/>
        <dbReference type="ChEBI" id="CHEBI:57287"/>
        <dbReference type="ChEBI" id="CHEBI:57597"/>
        <dbReference type="ChEBI" id="CHEBI:57970"/>
        <dbReference type="ChEBI" id="CHEBI:58342"/>
        <dbReference type="EC" id="2.3.1.15"/>
    </reaction>
</comment>
<dbReference type="SUPFAM" id="SSF69593">
    <property type="entry name" value="Glycerol-3-phosphate (1)-acyltransferase"/>
    <property type="match status" value="1"/>
</dbReference>